<gene>
    <name evidence="3" type="ORF">NK662_19400</name>
</gene>
<protein>
    <submittedName>
        <fullName evidence="3">Glycosyltransferase family 4 protein</fullName>
    </submittedName>
</protein>
<dbReference type="InterPro" id="IPR050194">
    <property type="entry name" value="Glycosyltransferase_grp1"/>
</dbReference>
<evidence type="ECO:0000259" key="1">
    <source>
        <dbReference type="Pfam" id="PF00534"/>
    </source>
</evidence>
<dbReference type="Pfam" id="PF13439">
    <property type="entry name" value="Glyco_transf_4"/>
    <property type="match status" value="1"/>
</dbReference>
<evidence type="ECO:0000313" key="4">
    <source>
        <dbReference type="Proteomes" id="UP001156102"/>
    </source>
</evidence>
<dbReference type="InterPro" id="IPR001296">
    <property type="entry name" value="Glyco_trans_1"/>
</dbReference>
<dbReference type="AlphaFoldDB" id="A0AA41X878"/>
<dbReference type="CDD" id="cd03801">
    <property type="entry name" value="GT4_PimA-like"/>
    <property type="match status" value="1"/>
</dbReference>
<sequence length="387" mass="42782">MKILITTVFEYPHTGGLSTHVQTLKNGLEGFGHTVDVISFSDLPEWKQVGLVKGPSFLLNKMKLGKGFVHSHLTRQKLLAQYIRENNRGYDIVNAQDVFATLASVDSGIPTVSTVHGYMSFEAISKGSLVQDSAEERFIREIEVEAYTRTRKNITVDQRIKDYLRDAAGIDAVAIKNFINVTDFAPEKNRKNEFRQQYGIDASRQVLFVPRRLTRKNGVIYPTLAMEQVVRQFPDALLLYAGTGEEESTLRSKISELRLSRNVQLLGAVPHEQMKHYYALSDIVLVPSVHDAGVEEATSISALEAMGSGSPLIACAVGGLKEIVNPGVDGVLVEEKNVDELAAAITDLLANPAKGEEFAGKARAKIENEYSHVSAARKYEEIYKSVL</sequence>
<dbReference type="RefSeq" id="WP_254760610.1">
    <property type="nucleotide sequence ID" value="NZ_JANCLT010000013.1"/>
</dbReference>
<feature type="domain" description="Glycosyltransferase subfamily 4-like N-terminal" evidence="2">
    <location>
        <begin position="15"/>
        <end position="181"/>
    </location>
</feature>
<keyword evidence="4" id="KW-1185">Reference proteome</keyword>
<dbReference type="InterPro" id="IPR028098">
    <property type="entry name" value="Glyco_trans_4-like_N"/>
</dbReference>
<dbReference type="Gene3D" id="3.40.50.2000">
    <property type="entry name" value="Glycogen Phosphorylase B"/>
    <property type="match status" value="2"/>
</dbReference>
<dbReference type="EMBL" id="JANCLT010000013">
    <property type="protein sequence ID" value="MCP8970686.1"/>
    <property type="molecule type" value="Genomic_DNA"/>
</dbReference>
<name>A0AA41X878_9BACI</name>
<accession>A0AA41X878</accession>
<dbReference type="PANTHER" id="PTHR45947:SF13">
    <property type="entry name" value="TRANSFERASE"/>
    <property type="match status" value="1"/>
</dbReference>
<reference evidence="3" key="1">
    <citation type="submission" date="2022-07" db="EMBL/GenBank/DDBJ databases">
        <authorList>
            <person name="Li W.-J."/>
            <person name="Deng Q.-Q."/>
        </authorList>
    </citation>
    <scope>NUCLEOTIDE SEQUENCE</scope>
    <source>
        <strain evidence="3">SYSU M60031</strain>
    </source>
</reference>
<dbReference type="GO" id="GO:0016757">
    <property type="term" value="F:glycosyltransferase activity"/>
    <property type="evidence" value="ECO:0007669"/>
    <property type="project" value="InterPro"/>
</dbReference>
<comment type="caution">
    <text evidence="3">The sequence shown here is derived from an EMBL/GenBank/DDBJ whole genome shotgun (WGS) entry which is preliminary data.</text>
</comment>
<dbReference type="Proteomes" id="UP001156102">
    <property type="component" value="Unassembled WGS sequence"/>
</dbReference>
<dbReference type="Pfam" id="PF00534">
    <property type="entry name" value="Glycos_transf_1"/>
    <property type="match status" value="1"/>
</dbReference>
<organism evidence="3 4">
    <name type="scientific">Ectobacillus ponti</name>
    <dbReference type="NCBI Taxonomy" id="2961894"/>
    <lineage>
        <taxon>Bacteria</taxon>
        <taxon>Bacillati</taxon>
        <taxon>Bacillota</taxon>
        <taxon>Bacilli</taxon>
        <taxon>Bacillales</taxon>
        <taxon>Bacillaceae</taxon>
        <taxon>Ectobacillus</taxon>
    </lineage>
</organism>
<dbReference type="SUPFAM" id="SSF53756">
    <property type="entry name" value="UDP-Glycosyltransferase/glycogen phosphorylase"/>
    <property type="match status" value="1"/>
</dbReference>
<evidence type="ECO:0000313" key="3">
    <source>
        <dbReference type="EMBL" id="MCP8970686.1"/>
    </source>
</evidence>
<proteinExistence type="predicted"/>
<evidence type="ECO:0000259" key="2">
    <source>
        <dbReference type="Pfam" id="PF13439"/>
    </source>
</evidence>
<dbReference type="PANTHER" id="PTHR45947">
    <property type="entry name" value="SULFOQUINOVOSYL TRANSFERASE SQD2"/>
    <property type="match status" value="1"/>
</dbReference>
<feature type="domain" description="Glycosyl transferase family 1" evidence="1">
    <location>
        <begin position="191"/>
        <end position="363"/>
    </location>
</feature>